<gene>
    <name evidence="1" type="ORF">BpHYR1_017601</name>
</gene>
<organism evidence="1 2">
    <name type="scientific">Brachionus plicatilis</name>
    <name type="common">Marine rotifer</name>
    <name type="synonym">Brachionus muelleri</name>
    <dbReference type="NCBI Taxonomy" id="10195"/>
    <lineage>
        <taxon>Eukaryota</taxon>
        <taxon>Metazoa</taxon>
        <taxon>Spiralia</taxon>
        <taxon>Gnathifera</taxon>
        <taxon>Rotifera</taxon>
        <taxon>Eurotatoria</taxon>
        <taxon>Monogononta</taxon>
        <taxon>Pseudotrocha</taxon>
        <taxon>Ploima</taxon>
        <taxon>Brachionidae</taxon>
        <taxon>Brachionus</taxon>
    </lineage>
</organism>
<dbReference type="EMBL" id="REGN01000079">
    <property type="protein sequence ID" value="RNA44643.1"/>
    <property type="molecule type" value="Genomic_DNA"/>
</dbReference>
<dbReference type="AlphaFoldDB" id="A0A3M7T974"/>
<evidence type="ECO:0000313" key="1">
    <source>
        <dbReference type="EMBL" id="RNA44643.1"/>
    </source>
</evidence>
<name>A0A3M7T974_BRAPC</name>
<proteinExistence type="predicted"/>
<accession>A0A3M7T974</accession>
<comment type="caution">
    <text evidence="1">The sequence shown here is derived from an EMBL/GenBank/DDBJ whole genome shotgun (WGS) entry which is preliminary data.</text>
</comment>
<keyword evidence="2" id="KW-1185">Reference proteome</keyword>
<sequence>MSKTCSFCMKIHNAVLSRVTFLLYFINVVLKGKFIVQNYTQEFNCIVLNAKKKITFFHSLTLNTYGFNSFAITGTAISSFGLSFGSWCKEGTVSFTPNN</sequence>
<protein>
    <submittedName>
        <fullName evidence="1">Uncharacterized protein</fullName>
    </submittedName>
</protein>
<evidence type="ECO:0000313" key="2">
    <source>
        <dbReference type="Proteomes" id="UP000276133"/>
    </source>
</evidence>
<dbReference type="Proteomes" id="UP000276133">
    <property type="component" value="Unassembled WGS sequence"/>
</dbReference>
<reference evidence="1 2" key="1">
    <citation type="journal article" date="2018" name="Sci. Rep.">
        <title>Genomic signatures of local adaptation to the degree of environmental predictability in rotifers.</title>
        <authorList>
            <person name="Franch-Gras L."/>
            <person name="Hahn C."/>
            <person name="Garcia-Roger E.M."/>
            <person name="Carmona M.J."/>
            <person name="Serra M."/>
            <person name="Gomez A."/>
        </authorList>
    </citation>
    <scope>NUCLEOTIDE SEQUENCE [LARGE SCALE GENOMIC DNA]</scope>
    <source>
        <strain evidence="1">HYR1</strain>
    </source>
</reference>